<dbReference type="Proteomes" id="UP000033411">
    <property type="component" value="Unassembled WGS sequence"/>
</dbReference>
<dbReference type="Pfam" id="PF13480">
    <property type="entry name" value="Acetyltransf_6"/>
    <property type="match status" value="1"/>
</dbReference>
<dbReference type="EMBL" id="LANJ01000047">
    <property type="protein sequence ID" value="KKC35091.1"/>
    <property type="molecule type" value="Genomic_DNA"/>
</dbReference>
<organism evidence="2 3">
    <name type="scientific">Devosia epidermidihirudinis</name>
    <dbReference type="NCBI Taxonomy" id="1293439"/>
    <lineage>
        <taxon>Bacteria</taxon>
        <taxon>Pseudomonadati</taxon>
        <taxon>Pseudomonadota</taxon>
        <taxon>Alphaproteobacteria</taxon>
        <taxon>Hyphomicrobiales</taxon>
        <taxon>Devosiaceae</taxon>
        <taxon>Devosia</taxon>
    </lineage>
</organism>
<dbReference type="STRING" id="1293439.WH87_18265"/>
<evidence type="ECO:0000313" key="3">
    <source>
        <dbReference type="Proteomes" id="UP000033411"/>
    </source>
</evidence>
<comment type="caution">
    <text evidence="2">The sequence shown here is derived from an EMBL/GenBank/DDBJ whole genome shotgun (WGS) entry which is preliminary data.</text>
</comment>
<dbReference type="InterPro" id="IPR038740">
    <property type="entry name" value="BioF2-like_GNAT_dom"/>
</dbReference>
<dbReference type="InterPro" id="IPR016181">
    <property type="entry name" value="Acyl_CoA_acyltransferase"/>
</dbReference>
<dbReference type="AlphaFoldDB" id="A0A0F5Q3A8"/>
<dbReference type="PATRIC" id="fig|1293439.3.peg.3725"/>
<dbReference type="SUPFAM" id="SSF55729">
    <property type="entry name" value="Acyl-CoA N-acyltransferases (Nat)"/>
    <property type="match status" value="1"/>
</dbReference>
<keyword evidence="3" id="KW-1185">Reference proteome</keyword>
<protein>
    <recommendedName>
        <fullName evidence="1">BioF2-like acetyltransferase domain-containing protein</fullName>
    </recommendedName>
</protein>
<evidence type="ECO:0000313" key="2">
    <source>
        <dbReference type="EMBL" id="KKC35091.1"/>
    </source>
</evidence>
<evidence type="ECO:0000259" key="1">
    <source>
        <dbReference type="Pfam" id="PF13480"/>
    </source>
</evidence>
<feature type="domain" description="BioF2-like acetyltransferase" evidence="1">
    <location>
        <begin position="188"/>
        <end position="314"/>
    </location>
</feature>
<proteinExistence type="predicted"/>
<gene>
    <name evidence="2" type="ORF">WH87_18265</name>
</gene>
<accession>A0A0F5Q3A8</accession>
<name>A0A0F5Q3A8_9HYPH</name>
<reference evidence="2 3" key="1">
    <citation type="submission" date="2015-03" db="EMBL/GenBank/DDBJ databases">
        <authorList>
            <person name="Lepp D."/>
            <person name="Hassan Y.I."/>
            <person name="Li X.-Z."/>
            <person name="Zhou T."/>
        </authorList>
    </citation>
    <scope>NUCLEOTIDE SEQUENCE [LARGE SCALE GENOMIC DNA]</scope>
    <source>
        <strain evidence="2 3">E84</strain>
    </source>
</reference>
<sequence length="387" mass="41396">MDSVGELPTLAPASPGVPTMVPLRQVSRPAWDDLAASTLEPNAFFAASYTLPAFGRCDRGAQPKALLAHAGSSRQLVGLLPVVSAWKALRLPLPALVAHQPYSPLTVPLLSRDHAETAAGALIDAAAAGGMRVLSLPAMVLDGPAFAAISAAMTRRGIAPTIHNRHLRAALDATQDAETYLRAGFGAKRLKDLRRLRHRLDEEGQVGFTFAKDQAAVAAALERFLVLEAKGWKGAGGTGLGQSEGDTAFVREAAAQNCFEIAELTLDDRLLASGIVMRQGDRAFFFKIAYDETMSRFSPGVQLTVELTRLFAADPTLALVDSTADAGHPMIDHVWRERLAVGDLLIPTKPNDPIATAIIAVMAARRALRSRLKALVHRVKTAKENRT</sequence>